<keyword evidence="6" id="KW-0472">Membrane</keyword>
<dbReference type="KEGG" id="thas:C6Y53_02460"/>
<dbReference type="EMBL" id="CP027665">
    <property type="protein sequence ID" value="AVO36667.1"/>
    <property type="molecule type" value="Genomic_DNA"/>
</dbReference>
<keyword evidence="3" id="KW-0813">Transport</keyword>
<evidence type="ECO:0000313" key="9">
    <source>
        <dbReference type="EMBL" id="AVO36667.1"/>
    </source>
</evidence>
<dbReference type="InterPro" id="IPR051906">
    <property type="entry name" value="TolC-like"/>
</dbReference>
<dbReference type="InterPro" id="IPR010130">
    <property type="entry name" value="T1SS_OMP_TolC"/>
</dbReference>
<dbReference type="GO" id="GO:1990281">
    <property type="term" value="C:efflux pump complex"/>
    <property type="evidence" value="ECO:0007669"/>
    <property type="project" value="TreeGrafter"/>
</dbReference>
<dbReference type="Proteomes" id="UP000237655">
    <property type="component" value="Chromosome"/>
</dbReference>
<dbReference type="Gene3D" id="1.20.1600.10">
    <property type="entry name" value="Outer membrane efflux proteins (OEP)"/>
    <property type="match status" value="1"/>
</dbReference>
<name>A0A2S0MLG9_9RHOB</name>
<evidence type="ECO:0000256" key="3">
    <source>
        <dbReference type="ARBA" id="ARBA00022448"/>
    </source>
</evidence>
<keyword evidence="7" id="KW-0998">Cell outer membrane</keyword>
<dbReference type="GO" id="GO:0009279">
    <property type="term" value="C:cell outer membrane"/>
    <property type="evidence" value="ECO:0007669"/>
    <property type="project" value="UniProtKB-SubCell"/>
</dbReference>
<keyword evidence="8" id="KW-0175">Coiled coil</keyword>
<sequence length="471" mass="50771">MRRDELGRRIRGAALVLGLAVGTIPATVSAENVADAMVGAYNTSGLLEQNRALLRAADEDVALAVSTLRPVIDWTIRVTRDLRNARVGLAASNTRDTDAFAGLTATWLIYDNGARNMNIRSAKETVLATRQTLLSVEQAILFRAASAYVNVLLGAENVRLRENNVRVLEEERRAAQDRFEVGEVTRTDVALAESRLAAAQSNLAAARGLLDNARAEYENAVGRKPGNLAGQPRIPTIPATVDAAVATAVRNHPDILSATHRVAAAELAIESTRRALGPQGILSADVGATEGWDSDDYNRNASVSLTMKQTIYQGGSKLATIRRAMATRDSARGNLLTVQRDVVQGVNDAYSRFEVSRARLAATAEQVRAAQVAFDGIREEATLGARTTLDVLTAEQDLLDALTAQISARSEESIASYQLLQAQGLLTAERLGLGVQLYDPVIYYQIVKDAPSAYSKQGKDLNRVLEALGRR</sequence>
<evidence type="ECO:0000256" key="2">
    <source>
        <dbReference type="ARBA" id="ARBA00007613"/>
    </source>
</evidence>
<comment type="similarity">
    <text evidence="2">Belongs to the outer membrane factor (OMF) (TC 1.B.17) family.</text>
</comment>
<dbReference type="Pfam" id="PF02321">
    <property type="entry name" value="OEP"/>
    <property type="match status" value="2"/>
</dbReference>
<accession>A0A2S0MLG9</accession>
<dbReference type="RefSeq" id="WP_106470982.1">
    <property type="nucleotide sequence ID" value="NZ_CP027665.1"/>
</dbReference>
<organism evidence="9 10">
    <name type="scientific">Pukyongiella litopenaei</name>
    <dbReference type="NCBI Taxonomy" id="2605946"/>
    <lineage>
        <taxon>Bacteria</taxon>
        <taxon>Pseudomonadati</taxon>
        <taxon>Pseudomonadota</taxon>
        <taxon>Alphaproteobacteria</taxon>
        <taxon>Rhodobacterales</taxon>
        <taxon>Paracoccaceae</taxon>
        <taxon>Pukyongiella</taxon>
    </lineage>
</organism>
<dbReference type="GO" id="GO:0015288">
    <property type="term" value="F:porin activity"/>
    <property type="evidence" value="ECO:0007669"/>
    <property type="project" value="TreeGrafter"/>
</dbReference>
<evidence type="ECO:0000256" key="8">
    <source>
        <dbReference type="SAM" id="Coils"/>
    </source>
</evidence>
<keyword evidence="5" id="KW-0812">Transmembrane</keyword>
<reference evidence="10" key="1">
    <citation type="submission" date="2018-03" db="EMBL/GenBank/DDBJ databases">
        <title>Genomic analysis of the strain SH-1 isolated from shrimp intestine.</title>
        <authorList>
            <person name="Kim Y.-S."/>
            <person name="Kim S.-E."/>
            <person name="Kim K.-H."/>
        </authorList>
    </citation>
    <scope>NUCLEOTIDE SEQUENCE [LARGE SCALE GENOMIC DNA]</scope>
    <source>
        <strain evidence="10">SH-1</strain>
    </source>
</reference>
<dbReference type="AlphaFoldDB" id="A0A2S0MLG9"/>
<evidence type="ECO:0000256" key="7">
    <source>
        <dbReference type="ARBA" id="ARBA00023237"/>
    </source>
</evidence>
<gene>
    <name evidence="9" type="ORF">C6Y53_02460</name>
</gene>
<dbReference type="SUPFAM" id="SSF56954">
    <property type="entry name" value="Outer membrane efflux proteins (OEP)"/>
    <property type="match status" value="1"/>
</dbReference>
<proteinExistence type="inferred from homology"/>
<evidence type="ECO:0000256" key="4">
    <source>
        <dbReference type="ARBA" id="ARBA00022452"/>
    </source>
</evidence>
<dbReference type="NCBIfam" id="TIGR01844">
    <property type="entry name" value="type_I_sec_TolC"/>
    <property type="match status" value="1"/>
</dbReference>
<dbReference type="InterPro" id="IPR003423">
    <property type="entry name" value="OMP_efflux"/>
</dbReference>
<evidence type="ECO:0000313" key="10">
    <source>
        <dbReference type="Proteomes" id="UP000237655"/>
    </source>
</evidence>
<comment type="subcellular location">
    <subcellularLocation>
        <location evidence="1">Cell outer membrane</location>
    </subcellularLocation>
</comment>
<dbReference type="PANTHER" id="PTHR30026">
    <property type="entry name" value="OUTER MEMBRANE PROTEIN TOLC"/>
    <property type="match status" value="1"/>
</dbReference>
<protein>
    <submittedName>
        <fullName evidence="9">TolC family outer membrane protein</fullName>
    </submittedName>
</protein>
<keyword evidence="10" id="KW-1185">Reference proteome</keyword>
<dbReference type="PANTHER" id="PTHR30026:SF22">
    <property type="entry name" value="OUTER MEMBRANE EFFLUX PROTEIN"/>
    <property type="match status" value="1"/>
</dbReference>
<evidence type="ECO:0000256" key="5">
    <source>
        <dbReference type="ARBA" id="ARBA00022692"/>
    </source>
</evidence>
<evidence type="ECO:0000256" key="6">
    <source>
        <dbReference type="ARBA" id="ARBA00023136"/>
    </source>
</evidence>
<keyword evidence="4" id="KW-1134">Transmembrane beta strand</keyword>
<feature type="coiled-coil region" evidence="8">
    <location>
        <begin position="158"/>
        <end position="223"/>
    </location>
</feature>
<dbReference type="GO" id="GO:0015562">
    <property type="term" value="F:efflux transmembrane transporter activity"/>
    <property type="evidence" value="ECO:0007669"/>
    <property type="project" value="InterPro"/>
</dbReference>
<evidence type="ECO:0000256" key="1">
    <source>
        <dbReference type="ARBA" id="ARBA00004442"/>
    </source>
</evidence>